<feature type="transmembrane region" description="Helical" evidence="7">
    <location>
        <begin position="215"/>
        <end position="233"/>
    </location>
</feature>
<evidence type="ECO:0000313" key="10">
    <source>
        <dbReference type="Proteomes" id="UP000242287"/>
    </source>
</evidence>
<reference evidence="9 10" key="1">
    <citation type="submission" date="2014-02" db="EMBL/GenBank/DDBJ databases">
        <title>Transposable element dynamics among asymbiotic and ectomycorrhizal Amanita fungi.</title>
        <authorList>
            <consortium name="DOE Joint Genome Institute"/>
            <person name="Hess J."/>
            <person name="Skrede I."/>
            <person name="Wolfe B."/>
            <person name="LaButti K."/>
            <person name="Ohm R.A."/>
            <person name="Grigoriev I.V."/>
            <person name="Pringle A."/>
        </authorList>
    </citation>
    <scope>NUCLEOTIDE SEQUENCE [LARGE SCALE GENOMIC DNA]</scope>
    <source>
        <strain evidence="9 10">SKay4041</strain>
    </source>
</reference>
<evidence type="ECO:0000313" key="9">
    <source>
        <dbReference type="EMBL" id="PFH48669.1"/>
    </source>
</evidence>
<keyword evidence="5 7" id="KW-1133">Transmembrane helix</keyword>
<dbReference type="InterPro" id="IPR051788">
    <property type="entry name" value="MFS_Transporter"/>
</dbReference>
<name>A0A2A9NDG3_9AGAR</name>
<feature type="transmembrane region" description="Helical" evidence="7">
    <location>
        <begin position="20"/>
        <end position="43"/>
    </location>
</feature>
<dbReference type="EMBL" id="KZ302054">
    <property type="protein sequence ID" value="PFH48669.1"/>
    <property type="molecule type" value="Genomic_DNA"/>
</dbReference>
<evidence type="ECO:0000256" key="1">
    <source>
        <dbReference type="ARBA" id="ARBA00004127"/>
    </source>
</evidence>
<dbReference type="SUPFAM" id="SSF103473">
    <property type="entry name" value="MFS general substrate transporter"/>
    <property type="match status" value="1"/>
</dbReference>
<evidence type="ECO:0000256" key="4">
    <source>
        <dbReference type="ARBA" id="ARBA00022692"/>
    </source>
</evidence>
<dbReference type="STRING" id="703135.A0A2A9NDG3"/>
<dbReference type="PANTHER" id="PTHR23514">
    <property type="entry name" value="BYPASS OF STOP CODON PROTEIN 6"/>
    <property type="match status" value="1"/>
</dbReference>
<feature type="domain" description="Major facilitator superfamily (MFS) profile" evidence="8">
    <location>
        <begin position="1"/>
        <end position="325"/>
    </location>
</feature>
<dbReference type="GO" id="GO:0022857">
    <property type="term" value="F:transmembrane transporter activity"/>
    <property type="evidence" value="ECO:0007669"/>
    <property type="project" value="InterPro"/>
</dbReference>
<feature type="transmembrane region" description="Helical" evidence="7">
    <location>
        <begin position="300"/>
        <end position="321"/>
    </location>
</feature>
<evidence type="ECO:0000256" key="6">
    <source>
        <dbReference type="ARBA" id="ARBA00023136"/>
    </source>
</evidence>
<sequence>MGLGKVLVFGSSCQVVAYLLQAFALPFPVFIISFAIGSCGMALQDAQGNGYVAALKDHTKMGVLHAVYGLGAMVAPLISTQFAQLYHWSFYYFTSFGISIINTIFLFLVFRLEPQDVCLAKCGYATVEKGENETGTTNGIKEIMKTKAVHLVAVFILVYVGVEVTLGGWTVTYVIQVRGGGPSSGYVSTGFFGGLTLGRVALLFVTKKLGEHRALLLYAVLAIGLEFVVWFAPSLVGDAIALSFTGFFLGPMYPIAMNQCGRILPPWILTTSIGWIGAVGNTGSAIIPFMTGAISQRWGIWSLQPLIVIMMGIMTILWLLVPKKGSTAA</sequence>
<evidence type="ECO:0000256" key="5">
    <source>
        <dbReference type="ARBA" id="ARBA00022989"/>
    </source>
</evidence>
<feature type="transmembrane region" description="Helical" evidence="7">
    <location>
        <begin position="89"/>
        <end position="110"/>
    </location>
</feature>
<dbReference type="PROSITE" id="PS50850">
    <property type="entry name" value="MFS"/>
    <property type="match status" value="1"/>
</dbReference>
<keyword evidence="3" id="KW-0813">Transport</keyword>
<feature type="transmembrane region" description="Helical" evidence="7">
    <location>
        <begin position="63"/>
        <end position="83"/>
    </location>
</feature>
<gene>
    <name evidence="9" type="ORF">AMATHDRAFT_64867</name>
</gene>
<keyword evidence="6 7" id="KW-0472">Membrane</keyword>
<evidence type="ECO:0000256" key="7">
    <source>
        <dbReference type="SAM" id="Phobius"/>
    </source>
</evidence>
<dbReference type="GO" id="GO:0016020">
    <property type="term" value="C:membrane"/>
    <property type="evidence" value="ECO:0007669"/>
    <property type="project" value="TreeGrafter"/>
</dbReference>
<comment type="subcellular location">
    <subcellularLocation>
        <location evidence="1">Endomembrane system</location>
        <topology evidence="1">Multi-pass membrane protein</topology>
    </subcellularLocation>
</comment>
<dbReference type="InterPro" id="IPR020846">
    <property type="entry name" value="MFS_dom"/>
</dbReference>
<dbReference type="InterPro" id="IPR011701">
    <property type="entry name" value="MFS"/>
</dbReference>
<organism evidence="9 10">
    <name type="scientific">Amanita thiersii Skay4041</name>
    <dbReference type="NCBI Taxonomy" id="703135"/>
    <lineage>
        <taxon>Eukaryota</taxon>
        <taxon>Fungi</taxon>
        <taxon>Dikarya</taxon>
        <taxon>Basidiomycota</taxon>
        <taxon>Agaricomycotina</taxon>
        <taxon>Agaricomycetes</taxon>
        <taxon>Agaricomycetidae</taxon>
        <taxon>Agaricales</taxon>
        <taxon>Pluteineae</taxon>
        <taxon>Amanitaceae</taxon>
        <taxon>Amanita</taxon>
    </lineage>
</organism>
<proteinExistence type="inferred from homology"/>
<accession>A0A2A9NDG3</accession>
<keyword evidence="4 7" id="KW-0812">Transmembrane</keyword>
<evidence type="ECO:0000259" key="8">
    <source>
        <dbReference type="PROSITE" id="PS50850"/>
    </source>
</evidence>
<feature type="transmembrane region" description="Helical" evidence="7">
    <location>
        <begin position="239"/>
        <end position="256"/>
    </location>
</feature>
<evidence type="ECO:0000256" key="2">
    <source>
        <dbReference type="ARBA" id="ARBA00008335"/>
    </source>
</evidence>
<dbReference type="PANTHER" id="PTHR23514:SF3">
    <property type="entry name" value="BYPASS OF STOP CODON PROTEIN 6"/>
    <property type="match status" value="1"/>
</dbReference>
<dbReference type="Gene3D" id="1.20.1250.20">
    <property type="entry name" value="MFS general substrate transporter like domains"/>
    <property type="match status" value="2"/>
</dbReference>
<dbReference type="GO" id="GO:0012505">
    <property type="term" value="C:endomembrane system"/>
    <property type="evidence" value="ECO:0007669"/>
    <property type="project" value="UniProtKB-SubCell"/>
</dbReference>
<feature type="transmembrane region" description="Helical" evidence="7">
    <location>
        <begin position="268"/>
        <end position="294"/>
    </location>
</feature>
<keyword evidence="10" id="KW-1185">Reference proteome</keyword>
<dbReference type="Proteomes" id="UP000242287">
    <property type="component" value="Unassembled WGS sequence"/>
</dbReference>
<dbReference type="Pfam" id="PF07690">
    <property type="entry name" value="MFS_1"/>
    <property type="match status" value="1"/>
</dbReference>
<feature type="transmembrane region" description="Helical" evidence="7">
    <location>
        <begin position="187"/>
        <end position="206"/>
    </location>
</feature>
<dbReference type="OrthoDB" id="413079at2759"/>
<dbReference type="FunFam" id="1.20.1250.20:FF:000286">
    <property type="entry name" value="MFS efflux transporter"/>
    <property type="match status" value="1"/>
</dbReference>
<dbReference type="InterPro" id="IPR036259">
    <property type="entry name" value="MFS_trans_sf"/>
</dbReference>
<protein>
    <recommendedName>
        <fullName evidence="8">Major facilitator superfamily (MFS) profile domain-containing protein</fullName>
    </recommendedName>
</protein>
<dbReference type="AlphaFoldDB" id="A0A2A9NDG3"/>
<comment type="similarity">
    <text evidence="2">Belongs to the major facilitator superfamily.</text>
</comment>
<feature type="transmembrane region" description="Helical" evidence="7">
    <location>
        <begin position="151"/>
        <end position="175"/>
    </location>
</feature>
<evidence type="ECO:0000256" key="3">
    <source>
        <dbReference type="ARBA" id="ARBA00022448"/>
    </source>
</evidence>